<keyword evidence="1" id="KW-0238">DNA-binding</keyword>
<comment type="caution">
    <text evidence="3">The sequence shown here is derived from an EMBL/GenBank/DDBJ whole genome shotgun (WGS) entry which is preliminary data.</text>
</comment>
<evidence type="ECO:0000313" key="4">
    <source>
        <dbReference type="Proteomes" id="UP001282284"/>
    </source>
</evidence>
<dbReference type="InterPro" id="IPR010982">
    <property type="entry name" value="Lambda_DNA-bd_dom_sf"/>
</dbReference>
<evidence type="ECO:0000256" key="1">
    <source>
        <dbReference type="ARBA" id="ARBA00023125"/>
    </source>
</evidence>
<dbReference type="InterPro" id="IPR001387">
    <property type="entry name" value="Cro/C1-type_HTH"/>
</dbReference>
<proteinExistence type="predicted"/>
<dbReference type="SUPFAM" id="SSF47413">
    <property type="entry name" value="lambda repressor-like DNA-binding domains"/>
    <property type="match status" value="1"/>
</dbReference>
<accession>A0ABU4GA84</accession>
<sequence length="80" mass="9106">MVHENLKKIRIAKGVTQTHLAKVLKVTTMTYSRLENGETKIDVERLKILSRALDINVGIFFDNKLTDSVIYNMSEGKEVV</sequence>
<feature type="domain" description="HTH cro/C1-type" evidence="2">
    <location>
        <begin position="6"/>
        <end position="60"/>
    </location>
</feature>
<dbReference type="RefSeq" id="WP_317944402.1">
    <property type="nucleotide sequence ID" value="NZ_JAUBDI010000010.1"/>
</dbReference>
<evidence type="ECO:0000313" key="3">
    <source>
        <dbReference type="EMBL" id="MDW0113816.1"/>
    </source>
</evidence>
<organism evidence="3 4">
    <name type="scientific">Sporosarcina saromensis</name>
    <dbReference type="NCBI Taxonomy" id="359365"/>
    <lineage>
        <taxon>Bacteria</taxon>
        <taxon>Bacillati</taxon>
        <taxon>Bacillota</taxon>
        <taxon>Bacilli</taxon>
        <taxon>Bacillales</taxon>
        <taxon>Caryophanaceae</taxon>
        <taxon>Sporosarcina</taxon>
    </lineage>
</organism>
<dbReference type="Pfam" id="PF01381">
    <property type="entry name" value="HTH_3"/>
    <property type="match status" value="1"/>
</dbReference>
<reference evidence="3 4" key="1">
    <citation type="submission" date="2023-06" db="EMBL/GenBank/DDBJ databases">
        <title>Sporosarcina sp. nov., isolated from Korean traditional fermented seafood 'Jeotgal'.</title>
        <authorList>
            <person name="Yang A.I."/>
            <person name="Shin N.-R."/>
        </authorList>
    </citation>
    <scope>NUCLEOTIDE SEQUENCE [LARGE SCALE GENOMIC DNA]</scope>
    <source>
        <strain evidence="3 4">KCTC13119</strain>
    </source>
</reference>
<keyword evidence="4" id="KW-1185">Reference proteome</keyword>
<evidence type="ECO:0000259" key="2">
    <source>
        <dbReference type="PROSITE" id="PS50943"/>
    </source>
</evidence>
<dbReference type="PANTHER" id="PTHR46558">
    <property type="entry name" value="TRACRIPTIONAL REGULATORY PROTEIN-RELATED-RELATED"/>
    <property type="match status" value="1"/>
</dbReference>
<dbReference type="Gene3D" id="1.10.260.40">
    <property type="entry name" value="lambda repressor-like DNA-binding domains"/>
    <property type="match status" value="1"/>
</dbReference>
<name>A0ABU4GA84_9BACL</name>
<gene>
    <name evidence="3" type="ORF">QT711_11515</name>
</gene>
<dbReference type="EMBL" id="JAUBDI010000010">
    <property type="protein sequence ID" value="MDW0113816.1"/>
    <property type="molecule type" value="Genomic_DNA"/>
</dbReference>
<dbReference type="CDD" id="cd00093">
    <property type="entry name" value="HTH_XRE"/>
    <property type="match status" value="1"/>
</dbReference>
<protein>
    <submittedName>
        <fullName evidence="3">Helix-turn-helix transcriptional regulator</fullName>
    </submittedName>
</protein>
<dbReference type="Proteomes" id="UP001282284">
    <property type="component" value="Unassembled WGS sequence"/>
</dbReference>
<dbReference type="PANTHER" id="PTHR46558:SF4">
    <property type="entry name" value="DNA-BIDING PHAGE PROTEIN"/>
    <property type="match status" value="1"/>
</dbReference>
<dbReference type="PROSITE" id="PS50943">
    <property type="entry name" value="HTH_CROC1"/>
    <property type="match status" value="1"/>
</dbReference>
<dbReference type="SMART" id="SM00530">
    <property type="entry name" value="HTH_XRE"/>
    <property type="match status" value="1"/>
</dbReference>